<dbReference type="OrthoDB" id="9973624at2759"/>
<name>A0A2V3ICT3_9FLOR</name>
<evidence type="ECO:0000313" key="1">
    <source>
        <dbReference type="EMBL" id="PXF39887.1"/>
    </source>
</evidence>
<dbReference type="EMBL" id="NBIV01000407">
    <property type="protein sequence ID" value="PXF39887.1"/>
    <property type="molecule type" value="Genomic_DNA"/>
</dbReference>
<evidence type="ECO:0000313" key="2">
    <source>
        <dbReference type="Proteomes" id="UP000247409"/>
    </source>
</evidence>
<keyword evidence="2" id="KW-1185">Reference proteome</keyword>
<dbReference type="AlphaFoldDB" id="A0A2V3ICT3"/>
<sequence>MLLVGINEERDKVQSAERLLGLLQSFQVVITVEVLRIFPWGAVTHALNLLTHKARTLVPESNLILFQSPEVDPDSIALDGLLGVMTKHKNTLVVGHSFKEHNVPRTLHRGSKSILPIRGDVCPWNTMALWNVNMLSKTGFPAVADQVNPPGMEEIGVIALQQQLYGCHSRSARLYCGPGNLSWTTNFDNLERQERHSGKLASKVSRGKEILKILSAHGSEDSVQIIVHFN</sequence>
<comment type="caution">
    <text evidence="1">The sequence shown here is derived from an EMBL/GenBank/DDBJ whole genome shotgun (WGS) entry which is preliminary data.</text>
</comment>
<accession>A0A2V3ICT3</accession>
<proteinExistence type="predicted"/>
<protein>
    <submittedName>
        <fullName evidence="1">Uncharacterized protein</fullName>
    </submittedName>
</protein>
<reference evidence="1 2" key="1">
    <citation type="journal article" date="2018" name="Mol. Biol. Evol.">
        <title>Analysis of the draft genome of the red seaweed Gracilariopsis chorda provides insights into genome size evolution in Rhodophyta.</title>
        <authorList>
            <person name="Lee J."/>
            <person name="Yang E.C."/>
            <person name="Graf L."/>
            <person name="Yang J.H."/>
            <person name="Qiu H."/>
            <person name="Zel Zion U."/>
            <person name="Chan C.X."/>
            <person name="Stephens T.G."/>
            <person name="Weber A.P.M."/>
            <person name="Boo G.H."/>
            <person name="Boo S.M."/>
            <person name="Kim K.M."/>
            <person name="Shin Y."/>
            <person name="Jung M."/>
            <person name="Lee S.J."/>
            <person name="Yim H.S."/>
            <person name="Lee J.H."/>
            <person name="Bhattacharya D."/>
            <person name="Yoon H.S."/>
        </authorList>
    </citation>
    <scope>NUCLEOTIDE SEQUENCE [LARGE SCALE GENOMIC DNA]</scope>
    <source>
        <strain evidence="1 2">SKKU-2015</strain>
        <tissue evidence="1">Whole body</tissue>
    </source>
</reference>
<organism evidence="1 2">
    <name type="scientific">Gracilariopsis chorda</name>
    <dbReference type="NCBI Taxonomy" id="448386"/>
    <lineage>
        <taxon>Eukaryota</taxon>
        <taxon>Rhodophyta</taxon>
        <taxon>Florideophyceae</taxon>
        <taxon>Rhodymeniophycidae</taxon>
        <taxon>Gracilariales</taxon>
        <taxon>Gracilariaceae</taxon>
        <taxon>Gracilariopsis</taxon>
    </lineage>
</organism>
<gene>
    <name evidence="1" type="ORF">BWQ96_10397</name>
</gene>
<dbReference type="Proteomes" id="UP000247409">
    <property type="component" value="Unassembled WGS sequence"/>
</dbReference>